<dbReference type="EMBL" id="PXOG01000096">
    <property type="protein sequence ID" value="RGP77370.1"/>
    <property type="molecule type" value="Genomic_DNA"/>
</dbReference>
<dbReference type="Pfam" id="PF00170">
    <property type="entry name" value="bZIP_1"/>
    <property type="match status" value="1"/>
</dbReference>
<dbReference type="STRING" id="694270.A0A395SY12"/>
<accession>A0A395SY12</accession>
<keyword evidence="1" id="KW-0175">Coiled coil</keyword>
<evidence type="ECO:0000256" key="2">
    <source>
        <dbReference type="SAM" id="MobiDB-lite"/>
    </source>
</evidence>
<evidence type="ECO:0000313" key="4">
    <source>
        <dbReference type="EMBL" id="RGP77370.1"/>
    </source>
</evidence>
<dbReference type="Pfam" id="PF06985">
    <property type="entry name" value="HET"/>
    <property type="match status" value="1"/>
</dbReference>
<proteinExistence type="predicted"/>
<feature type="compositionally biased region" description="Acidic residues" evidence="2">
    <location>
        <begin position="48"/>
        <end position="58"/>
    </location>
</feature>
<evidence type="ECO:0000259" key="3">
    <source>
        <dbReference type="PROSITE" id="PS50217"/>
    </source>
</evidence>
<dbReference type="InterPro" id="IPR010730">
    <property type="entry name" value="HET"/>
</dbReference>
<organism evidence="4 5">
    <name type="scientific">Fusarium longipes</name>
    <dbReference type="NCBI Taxonomy" id="694270"/>
    <lineage>
        <taxon>Eukaryota</taxon>
        <taxon>Fungi</taxon>
        <taxon>Dikarya</taxon>
        <taxon>Ascomycota</taxon>
        <taxon>Pezizomycotina</taxon>
        <taxon>Sordariomycetes</taxon>
        <taxon>Hypocreomycetidae</taxon>
        <taxon>Hypocreales</taxon>
        <taxon>Nectriaceae</taxon>
        <taxon>Fusarium</taxon>
    </lineage>
</organism>
<dbReference type="OrthoDB" id="20872at2759"/>
<keyword evidence="5" id="KW-1185">Reference proteome</keyword>
<dbReference type="PROSITE" id="PS50217">
    <property type="entry name" value="BZIP"/>
    <property type="match status" value="1"/>
</dbReference>
<reference evidence="4 5" key="1">
    <citation type="journal article" date="2018" name="PLoS Pathog.">
        <title>Evolution of structural diversity of trichothecenes, a family of toxins produced by plant pathogenic and entomopathogenic fungi.</title>
        <authorList>
            <person name="Proctor R.H."/>
            <person name="McCormick S.P."/>
            <person name="Kim H.S."/>
            <person name="Cardoza R.E."/>
            <person name="Stanley A.M."/>
            <person name="Lindo L."/>
            <person name="Kelly A."/>
            <person name="Brown D.W."/>
            <person name="Lee T."/>
            <person name="Vaughan M.M."/>
            <person name="Alexander N.J."/>
            <person name="Busman M."/>
            <person name="Gutierrez S."/>
        </authorList>
    </citation>
    <scope>NUCLEOTIDE SEQUENCE [LARGE SCALE GENOMIC DNA]</scope>
    <source>
        <strain evidence="4 5">NRRL 20695</strain>
    </source>
</reference>
<protein>
    <submittedName>
        <fullName evidence="4">Kinesin light chain</fullName>
    </submittedName>
</protein>
<dbReference type="PANTHER" id="PTHR39596">
    <property type="match status" value="1"/>
</dbReference>
<dbReference type="SUPFAM" id="SSF57959">
    <property type="entry name" value="Leucine zipper domain"/>
    <property type="match status" value="1"/>
</dbReference>
<sequence length="1051" mass="117722">MDTDLRYTMRCIPKAFGPHVILAKETKSASTSDDDLCLWDDTDKTEYSSEDNNGDEQSPDNRQGNTGHDRQNPNHVFLTLSSKSHLVRKLEDQPESGCFNSVPRPGLWANDPNLDLGNRSEGFPTQLANVCSQASINECANEQCLELKTSMEQLAPFCSWKSFREWAITAMSCQTVVADDTNVTGAHTHIARAVSVCFAVLKYHLDNRLALESDDFDQIETFEIINLIYWMTRIQTDLGTPPANLSRWDHHFIPFQYTIKPVQKAINDIESMRICKNRLWNVINASDRKHGDLPDIVTSLLSIGESLAHKGHESCTPSKCQSTHMDSTKVEQLHKCDSGHCGQKTFPVELLATEIKVGESTAWLCDKTKQPKASPIAPQLNVINESYIAISHVWSDGTGVVKDAGSVNRCLYEFFEQIAIRLGCKALWWDAISIPQELKARSKAMQTMHSNYANAEYIVVHDNYLVNFPWSDDGSPCLALVLSTWFTRGWIALELAMAQKVKVLFKDPDTTKTEPIIKDLDKDILAHSPHLSTRAHWIATCLVQRLRRPVKDIGDLLAALGPRSTSWARDRTIIASLLAGVPDVDFSVGESVITRRILKHIGRIHYQCLLHGKPTMSDSGGYSWSPATLYDMPIEVAGGIQRFGDHTAEGCFEIDDNGSLWGICAFRALREEDVRNGNIKAYGDNLAATIKVNLALSSWKTCALVRPSTNNKDPRCLLVVLIGILQDSPIVKCRYIGTVVENNIYGYDVKRKIVIGGQDSSKVHGSDAAIVLNKSHDEFTCFNPEISRLFEQDLLLNQVNPTTVNNNFNTSSYTSSNILSSNESNDFCHLLNDQFFGSQTPPLVYPSDIQQDMFPLEKTGEQRNVCEIQLFETQPDNKHLAQVLSRKKAQNRAAQIAFRKKKEKYLKELEEKVASIETAQKKISAENELLTEALEKLRFENEILLACTNACNLPSSKLTAISADTKEKCPGTSAMPRVGGLTNGRRLITVGEAWDLITSHHLFIEGRLDLTDILRQLKDSRHYDEYFTFVSEHVVTGIIDRSASKSTDYLF</sequence>
<dbReference type="Proteomes" id="UP000266234">
    <property type="component" value="Unassembled WGS sequence"/>
</dbReference>
<evidence type="ECO:0000313" key="5">
    <source>
        <dbReference type="Proteomes" id="UP000266234"/>
    </source>
</evidence>
<dbReference type="SMART" id="SM00338">
    <property type="entry name" value="BRLZ"/>
    <property type="match status" value="1"/>
</dbReference>
<dbReference type="GO" id="GO:0003700">
    <property type="term" value="F:DNA-binding transcription factor activity"/>
    <property type="evidence" value="ECO:0007669"/>
    <property type="project" value="InterPro"/>
</dbReference>
<feature type="region of interest" description="Disordered" evidence="2">
    <location>
        <begin position="43"/>
        <end position="74"/>
    </location>
</feature>
<evidence type="ECO:0000256" key="1">
    <source>
        <dbReference type="SAM" id="Coils"/>
    </source>
</evidence>
<dbReference type="Gene3D" id="1.20.5.170">
    <property type="match status" value="1"/>
</dbReference>
<dbReference type="PROSITE" id="PS00036">
    <property type="entry name" value="BZIP_BASIC"/>
    <property type="match status" value="1"/>
</dbReference>
<dbReference type="AlphaFoldDB" id="A0A395SY12"/>
<dbReference type="InterPro" id="IPR046347">
    <property type="entry name" value="bZIP_sf"/>
</dbReference>
<dbReference type="PANTHER" id="PTHR39596:SF2">
    <property type="entry name" value="HET DOMAIN PROTEIN (AFU_ORTHOLOGUE AFUA_1G17550)-RELATED"/>
    <property type="match status" value="1"/>
</dbReference>
<feature type="coiled-coil region" evidence="1">
    <location>
        <begin position="899"/>
        <end position="936"/>
    </location>
</feature>
<dbReference type="InterPro" id="IPR004827">
    <property type="entry name" value="bZIP"/>
</dbReference>
<name>A0A395SY12_9HYPO</name>
<comment type="caution">
    <text evidence="4">The sequence shown here is derived from an EMBL/GenBank/DDBJ whole genome shotgun (WGS) entry which is preliminary data.</text>
</comment>
<gene>
    <name evidence="4" type="ORF">FLONG3_4508</name>
</gene>
<feature type="domain" description="BZIP" evidence="3">
    <location>
        <begin position="886"/>
        <end position="944"/>
    </location>
</feature>